<keyword evidence="1 6" id="KW-0285">Flavoprotein</keyword>
<dbReference type="PANTHER" id="PTHR30011:SF16">
    <property type="entry name" value="C2H2 FINGER DOMAIN TRANSCRIPTION FACTOR (EUROFUNG)-RELATED"/>
    <property type="match status" value="1"/>
</dbReference>
<evidence type="ECO:0000256" key="4">
    <source>
        <dbReference type="ARBA" id="ARBA00023033"/>
    </source>
</evidence>
<dbReference type="Gene3D" id="3.20.20.30">
    <property type="entry name" value="Luciferase-like domain"/>
    <property type="match status" value="1"/>
</dbReference>
<evidence type="ECO:0000313" key="8">
    <source>
        <dbReference type="EMBL" id="KAB1657335.1"/>
    </source>
</evidence>
<protein>
    <submittedName>
        <fullName evidence="8">LLM class flavin-dependent oxidoreductase</fullName>
    </submittedName>
</protein>
<evidence type="ECO:0000256" key="2">
    <source>
        <dbReference type="ARBA" id="ARBA00022643"/>
    </source>
</evidence>
<proteinExistence type="inferred from homology"/>
<reference evidence="8 9" key="1">
    <citation type="submission" date="2019-09" db="EMBL/GenBank/DDBJ databases">
        <title>Phylogeny of genus Pseudoclavibacter and closely related genus.</title>
        <authorList>
            <person name="Li Y."/>
        </authorList>
    </citation>
    <scope>NUCLEOTIDE SEQUENCE [LARGE SCALE GENOMIC DNA]</scope>
    <source>
        <strain evidence="8 9">DSM 23821</strain>
    </source>
</reference>
<keyword evidence="9" id="KW-1185">Reference proteome</keyword>
<evidence type="ECO:0000256" key="5">
    <source>
        <dbReference type="ARBA" id="ARBA00033748"/>
    </source>
</evidence>
<evidence type="ECO:0000256" key="6">
    <source>
        <dbReference type="PIRSR" id="PIRSR000337-1"/>
    </source>
</evidence>
<dbReference type="PANTHER" id="PTHR30011">
    <property type="entry name" value="ALKANESULFONATE MONOOXYGENASE-RELATED"/>
    <property type="match status" value="1"/>
</dbReference>
<dbReference type="PIRSF" id="PIRSF000337">
    <property type="entry name" value="NTA_MOA"/>
    <property type="match status" value="1"/>
</dbReference>
<dbReference type="OrthoDB" id="3265338at2"/>
<dbReference type="InterPro" id="IPR011251">
    <property type="entry name" value="Luciferase-like_dom"/>
</dbReference>
<comment type="caution">
    <text evidence="8">The sequence shown here is derived from an EMBL/GenBank/DDBJ whole genome shotgun (WGS) entry which is preliminary data.</text>
</comment>
<dbReference type="RefSeq" id="WP_158040500.1">
    <property type="nucleotide sequence ID" value="NZ_JACCFV010000001.1"/>
</dbReference>
<feature type="domain" description="Luciferase-like" evidence="7">
    <location>
        <begin position="37"/>
        <end position="315"/>
    </location>
</feature>
<dbReference type="AlphaFoldDB" id="A0A7J5BSP6"/>
<evidence type="ECO:0000313" key="9">
    <source>
        <dbReference type="Proteomes" id="UP000467240"/>
    </source>
</evidence>
<keyword evidence="4" id="KW-0503">Monooxygenase</keyword>
<dbReference type="Proteomes" id="UP000467240">
    <property type="component" value="Unassembled WGS sequence"/>
</dbReference>
<accession>A0A7J5BSP6</accession>
<evidence type="ECO:0000256" key="3">
    <source>
        <dbReference type="ARBA" id="ARBA00023002"/>
    </source>
</evidence>
<dbReference type="SUPFAM" id="SSF51679">
    <property type="entry name" value="Bacterial luciferase-like"/>
    <property type="match status" value="1"/>
</dbReference>
<organism evidence="8 9">
    <name type="scientific">Pseudoclavibacter chungangensis</name>
    <dbReference type="NCBI Taxonomy" id="587635"/>
    <lineage>
        <taxon>Bacteria</taxon>
        <taxon>Bacillati</taxon>
        <taxon>Actinomycetota</taxon>
        <taxon>Actinomycetes</taxon>
        <taxon>Micrococcales</taxon>
        <taxon>Microbacteriaceae</taxon>
        <taxon>Pseudoclavibacter</taxon>
    </lineage>
</organism>
<comment type="similarity">
    <text evidence="5">Belongs to the NtaA/SnaA/DszA monooxygenase family.</text>
</comment>
<dbReference type="Pfam" id="PF00296">
    <property type="entry name" value="Bac_luciferase"/>
    <property type="match status" value="1"/>
</dbReference>
<dbReference type="GO" id="GO:0004497">
    <property type="term" value="F:monooxygenase activity"/>
    <property type="evidence" value="ECO:0007669"/>
    <property type="project" value="UniProtKB-KW"/>
</dbReference>
<dbReference type="InterPro" id="IPR051260">
    <property type="entry name" value="Diverse_substr_monoxygenases"/>
</dbReference>
<name>A0A7J5BSP6_9MICO</name>
<dbReference type="GO" id="GO:0016705">
    <property type="term" value="F:oxidoreductase activity, acting on paired donors, with incorporation or reduction of molecular oxygen"/>
    <property type="evidence" value="ECO:0007669"/>
    <property type="project" value="InterPro"/>
</dbReference>
<keyword evidence="3" id="KW-0560">Oxidoreductase</keyword>
<dbReference type="EMBL" id="WBJZ01000009">
    <property type="protein sequence ID" value="KAB1657335.1"/>
    <property type="molecule type" value="Genomic_DNA"/>
</dbReference>
<feature type="binding site" evidence="6">
    <location>
        <position position="106"/>
    </location>
    <ligand>
        <name>FMN</name>
        <dbReference type="ChEBI" id="CHEBI:58210"/>
    </ligand>
</feature>
<dbReference type="InterPro" id="IPR036661">
    <property type="entry name" value="Luciferase-like_sf"/>
</dbReference>
<dbReference type="InterPro" id="IPR016215">
    <property type="entry name" value="NTA_MOA"/>
</dbReference>
<evidence type="ECO:0000256" key="1">
    <source>
        <dbReference type="ARBA" id="ARBA00022630"/>
    </source>
</evidence>
<gene>
    <name evidence="8" type="ORF">F8O01_08845</name>
</gene>
<feature type="binding site" evidence="6">
    <location>
        <position position="65"/>
    </location>
    <ligand>
        <name>FMN</name>
        <dbReference type="ChEBI" id="CHEBI:58210"/>
    </ligand>
</feature>
<evidence type="ECO:0000259" key="7">
    <source>
        <dbReference type="Pfam" id="PF00296"/>
    </source>
</evidence>
<keyword evidence="2 6" id="KW-0288">FMN</keyword>
<sequence>MTKPDEADGRDRPPILAVALDGAGWHPAAWRADGAEPRELTSIRYWRSLVADAERAGADLVTFEDSFGAPHRDDAETQRHVTARLDALLVASAVAPSTSRIGLVPTVTVTHTEPFHVATALQTLDFASLGRAGWQVRVSPSASERSLTGRRDVAIPLPYEADDPETARRVTALFDEAGDVVEVSRRLWDSWEDDAIIRDAPTGRFLDRDRIHNANFEGDTFAVEGASIVPRSPQAQPLVAALAHASVPFAFTAEHADLVYTTPHDEADAIGILAELGELAERADRPARGLAPLRRLADLVVLLDERPGRAAAELARLDELDGTPLASDALVFAGTPDELVDLVRSWTALGFDGVRFRPARLPGDLAAIAETVGPALVGDRSDERPGTLRDRLGLERPANRYATNRVSA</sequence>